<gene>
    <name evidence="2" type="ORF">GCM10010968_00540</name>
</gene>
<protein>
    <recommendedName>
        <fullName evidence="4">DNA/RNA endonuclease G</fullName>
    </recommendedName>
</protein>
<proteinExistence type="predicted"/>
<evidence type="ECO:0008006" key="4">
    <source>
        <dbReference type="Google" id="ProtNLM"/>
    </source>
</evidence>
<keyword evidence="3" id="KW-1185">Reference proteome</keyword>
<dbReference type="EMBL" id="BMLM01000001">
    <property type="protein sequence ID" value="GGN76799.1"/>
    <property type="molecule type" value="Genomic_DNA"/>
</dbReference>
<feature type="transmembrane region" description="Helical" evidence="1">
    <location>
        <begin position="76"/>
        <end position="105"/>
    </location>
</feature>
<sequence>MIETDPAERTALPTRDARALRRLERRELHRSRSLSASVALWATALALAAPGALVLADRAGLAIPGVQLPGADAVASLAGAAGPVGIAIGGAAAAIGLVLLVLALAPGRRQRHALKRDGIAVIVDDRVLANAISRTAARAARATPDRARTVVGRGSAAITLRPATGFRLDAAAAREAGTTLVEHLRPRGAMRVVAKEERA</sequence>
<dbReference type="RefSeq" id="WP_188714800.1">
    <property type="nucleotide sequence ID" value="NZ_BAABBD010000001.1"/>
</dbReference>
<feature type="transmembrane region" description="Helical" evidence="1">
    <location>
        <begin position="34"/>
        <end position="56"/>
    </location>
</feature>
<evidence type="ECO:0000313" key="2">
    <source>
        <dbReference type="EMBL" id="GGN76799.1"/>
    </source>
</evidence>
<evidence type="ECO:0000256" key="1">
    <source>
        <dbReference type="SAM" id="Phobius"/>
    </source>
</evidence>
<dbReference type="Proteomes" id="UP000626982">
    <property type="component" value="Unassembled WGS sequence"/>
</dbReference>
<keyword evidence="1" id="KW-1133">Transmembrane helix</keyword>
<name>A0ABQ2KE49_9MICO</name>
<keyword evidence="1" id="KW-0472">Membrane</keyword>
<comment type="caution">
    <text evidence="2">The sequence shown here is derived from an EMBL/GenBank/DDBJ whole genome shotgun (WGS) entry which is preliminary data.</text>
</comment>
<organism evidence="2 3">
    <name type="scientific">Agrococcus terreus</name>
    <dbReference type="NCBI Taxonomy" id="574649"/>
    <lineage>
        <taxon>Bacteria</taxon>
        <taxon>Bacillati</taxon>
        <taxon>Actinomycetota</taxon>
        <taxon>Actinomycetes</taxon>
        <taxon>Micrococcales</taxon>
        <taxon>Microbacteriaceae</taxon>
        <taxon>Agrococcus</taxon>
    </lineage>
</organism>
<reference evidence="3" key="1">
    <citation type="journal article" date="2019" name="Int. J. Syst. Evol. Microbiol.">
        <title>The Global Catalogue of Microorganisms (GCM) 10K type strain sequencing project: providing services to taxonomists for standard genome sequencing and annotation.</title>
        <authorList>
            <consortium name="The Broad Institute Genomics Platform"/>
            <consortium name="The Broad Institute Genome Sequencing Center for Infectious Disease"/>
            <person name="Wu L."/>
            <person name="Ma J."/>
        </authorList>
    </citation>
    <scope>NUCLEOTIDE SEQUENCE [LARGE SCALE GENOMIC DNA]</scope>
    <source>
        <strain evidence="3">CGMCC 1.6960</strain>
    </source>
</reference>
<evidence type="ECO:0000313" key="3">
    <source>
        <dbReference type="Proteomes" id="UP000626982"/>
    </source>
</evidence>
<keyword evidence="1" id="KW-0812">Transmembrane</keyword>
<accession>A0ABQ2KE49</accession>